<proteinExistence type="predicted"/>
<evidence type="ECO:0008006" key="4">
    <source>
        <dbReference type="Google" id="ProtNLM"/>
    </source>
</evidence>
<organism evidence="2 3">
    <name type="scientific">Candidatus Methylobacter oryzae</name>
    <dbReference type="NCBI Taxonomy" id="2497749"/>
    <lineage>
        <taxon>Bacteria</taxon>
        <taxon>Pseudomonadati</taxon>
        <taxon>Pseudomonadota</taxon>
        <taxon>Gammaproteobacteria</taxon>
        <taxon>Methylococcales</taxon>
        <taxon>Methylococcaceae</taxon>
        <taxon>Methylobacter</taxon>
    </lineage>
</organism>
<comment type="caution">
    <text evidence="2">The sequence shown here is derived from an EMBL/GenBank/DDBJ whole genome shotgun (WGS) entry which is preliminary data.</text>
</comment>
<keyword evidence="3" id="KW-1185">Reference proteome</keyword>
<name>A0ABY3C705_9GAMM</name>
<gene>
    <name evidence="2" type="ORF">EKO24_017335</name>
</gene>
<dbReference type="Proteomes" id="UP000733744">
    <property type="component" value="Unassembled WGS sequence"/>
</dbReference>
<dbReference type="EMBL" id="RYFG02000113">
    <property type="protein sequence ID" value="TRW91336.1"/>
    <property type="molecule type" value="Genomic_DNA"/>
</dbReference>
<evidence type="ECO:0000313" key="2">
    <source>
        <dbReference type="EMBL" id="TRW91336.1"/>
    </source>
</evidence>
<protein>
    <recommendedName>
        <fullName evidence="4">Transposase</fullName>
    </recommendedName>
</protein>
<sequence>MRFILMPAIKKSLALLVQPQTIKTDRSTEETQRYPKSGFPHKNLHAELPPYAYEPGKKNKWDMDINGSDIRDTAAEHSKSIKIP</sequence>
<evidence type="ECO:0000256" key="1">
    <source>
        <dbReference type="SAM" id="MobiDB-lite"/>
    </source>
</evidence>
<feature type="region of interest" description="Disordered" evidence="1">
    <location>
        <begin position="24"/>
        <end position="51"/>
    </location>
</feature>
<evidence type="ECO:0000313" key="3">
    <source>
        <dbReference type="Proteomes" id="UP000733744"/>
    </source>
</evidence>
<accession>A0ABY3C705</accession>
<reference evidence="2 3" key="1">
    <citation type="journal article" date="2019" name="Antonie Van Leeuwenhoek">
        <title>Description of 'Ca. Methylobacter oryzae' KRF1, a novel species from the environmentally important Methylobacter clade 2.</title>
        <authorList>
            <person name="Khatri K."/>
            <person name="Mohite J.A."/>
            <person name="Pandit P.S."/>
            <person name="Bahulikar R."/>
            <person name="Rahalkar M.C."/>
        </authorList>
    </citation>
    <scope>NUCLEOTIDE SEQUENCE [LARGE SCALE GENOMIC DNA]</scope>
    <source>
        <strain evidence="2 3">KRF1</strain>
    </source>
</reference>
<feature type="compositionally biased region" description="Basic and acidic residues" evidence="1">
    <location>
        <begin position="24"/>
        <end position="33"/>
    </location>
</feature>